<dbReference type="Proteomes" id="UP000011657">
    <property type="component" value="Unassembled WGS sequence"/>
</dbReference>
<dbReference type="PANTHER" id="PTHR30595">
    <property type="entry name" value="GLPR-RELATED TRANSCRIPTIONAL REPRESSOR"/>
    <property type="match status" value="1"/>
</dbReference>
<keyword evidence="4" id="KW-1185">Reference proteome</keyword>
<dbReference type="Gene3D" id="3.30.950.30">
    <property type="entry name" value="Schlafen, AAA domain"/>
    <property type="match status" value="1"/>
</dbReference>
<feature type="domain" description="Schlafen AlbA-2" evidence="2">
    <location>
        <begin position="212"/>
        <end position="344"/>
    </location>
</feature>
<dbReference type="AlphaFoldDB" id="M0CPM9"/>
<name>M0CPM9_9EURY</name>
<dbReference type="PANTHER" id="PTHR30595:SF6">
    <property type="entry name" value="SCHLAFEN ALBA-2 DOMAIN-CONTAINING PROTEIN"/>
    <property type="match status" value="1"/>
</dbReference>
<comment type="caution">
    <text evidence="3">The sequence shown here is derived from an EMBL/GenBank/DDBJ whole genome shotgun (WGS) entry which is preliminary data.</text>
</comment>
<evidence type="ECO:0000313" key="3">
    <source>
        <dbReference type="EMBL" id="ELZ23834.1"/>
    </source>
</evidence>
<reference evidence="3 4" key="1">
    <citation type="journal article" date="2014" name="PLoS Genet.">
        <title>Phylogenetically driven sequencing of extremely halophilic archaea reveals strategies for static and dynamic osmo-response.</title>
        <authorList>
            <person name="Becker E.A."/>
            <person name="Seitzer P.M."/>
            <person name="Tritt A."/>
            <person name="Larsen D."/>
            <person name="Krusor M."/>
            <person name="Yao A.I."/>
            <person name="Wu D."/>
            <person name="Madern D."/>
            <person name="Eisen J.A."/>
            <person name="Darling A.E."/>
            <person name="Facciotti M.T."/>
        </authorList>
    </citation>
    <scope>NUCLEOTIDE SEQUENCE [LARGE SCALE GENOMIC DNA]</scope>
    <source>
        <strain evidence="3 4">JCM 13891</strain>
    </source>
</reference>
<dbReference type="eggNOG" id="arCOG03298">
    <property type="taxonomic scope" value="Archaea"/>
</dbReference>
<feature type="region of interest" description="Disordered" evidence="1">
    <location>
        <begin position="174"/>
        <end position="199"/>
    </location>
</feature>
<proteinExistence type="predicted"/>
<gene>
    <name evidence="3" type="ORF">C477_01510</name>
</gene>
<dbReference type="InterPro" id="IPR038461">
    <property type="entry name" value="Schlafen_AlbA_2_dom_sf"/>
</dbReference>
<sequence length="358" mass="40667">MPETNTEDIKREILATLYDIQAESPFTSNVTDSVVEEVVDTVAFDVEESDLDYALNRLDEEYLVNYSPALNSRGSISLTPRGVDELQRATGGTFLEDDDRYYILAELEDLERDNPGARFDGEDFRDKLDLNDDVVDLNMWYMIKKEWVDASLVMGSPPYTALQIEPLGRQELDRYKTQSEPQQATAESASGDESDSKTGEQIDIEELIGQEEDIKLEYKETFLYDVYQDQPNAELKEEAVQEVCAFANTEGGFLVIGVEDDSKEITGLERDLKLMPEGKDELERQINQEISSQIGSPFASLFTRIQFKEIDEEEVCVVRVDRAPEPVYCDETLYVRNGSSSVPLDTPEAVQYIEQNWS</sequence>
<dbReference type="Pfam" id="PF04326">
    <property type="entry name" value="SLFN_AlbA_2"/>
    <property type="match status" value="1"/>
</dbReference>
<accession>M0CPM9</accession>
<feature type="compositionally biased region" description="Polar residues" evidence="1">
    <location>
        <begin position="178"/>
        <end position="188"/>
    </location>
</feature>
<dbReference type="OrthoDB" id="240912at2157"/>
<dbReference type="EMBL" id="AOIS01000010">
    <property type="protein sequence ID" value="ELZ23834.1"/>
    <property type="molecule type" value="Genomic_DNA"/>
</dbReference>
<protein>
    <recommendedName>
        <fullName evidence="2">Schlafen AlbA-2 domain-containing protein</fullName>
    </recommendedName>
</protein>
<evidence type="ECO:0000313" key="4">
    <source>
        <dbReference type="Proteomes" id="UP000011657"/>
    </source>
</evidence>
<dbReference type="RefSeq" id="WP_008892649.1">
    <property type="nucleotide sequence ID" value="NZ_AOIS01000010.1"/>
</dbReference>
<evidence type="ECO:0000259" key="2">
    <source>
        <dbReference type="Pfam" id="PF04326"/>
    </source>
</evidence>
<dbReference type="InterPro" id="IPR007421">
    <property type="entry name" value="Schlafen_AlbA_2_dom"/>
</dbReference>
<organism evidence="3 4">
    <name type="scientific">Haloterrigena salina JCM 13891</name>
    <dbReference type="NCBI Taxonomy" id="1227488"/>
    <lineage>
        <taxon>Archaea</taxon>
        <taxon>Methanobacteriati</taxon>
        <taxon>Methanobacteriota</taxon>
        <taxon>Stenosarchaea group</taxon>
        <taxon>Halobacteria</taxon>
        <taxon>Halobacteriales</taxon>
        <taxon>Natrialbaceae</taxon>
        <taxon>Haloterrigena</taxon>
    </lineage>
</organism>
<evidence type="ECO:0000256" key="1">
    <source>
        <dbReference type="SAM" id="MobiDB-lite"/>
    </source>
</evidence>